<dbReference type="PRINTS" id="PR00368">
    <property type="entry name" value="FADPNR"/>
</dbReference>
<protein>
    <recommendedName>
        <fullName evidence="7">Thioredoxin reductase</fullName>
        <ecNumber evidence="7">1.8.1.9</ecNumber>
    </recommendedName>
</protein>
<evidence type="ECO:0000256" key="6">
    <source>
        <dbReference type="ARBA" id="ARBA00023284"/>
    </source>
</evidence>
<dbReference type="Proteomes" id="UP000503820">
    <property type="component" value="Unassembled WGS sequence"/>
</dbReference>
<accession>A0A7J0BPA3</accession>
<evidence type="ECO:0000256" key="5">
    <source>
        <dbReference type="ARBA" id="ARBA00023157"/>
    </source>
</evidence>
<sequence>MKEYDSLVIGGGPAGITAALYLLRSGLSVAFAEMLSPGGQLLMTEEIENYPGFPKGIKGYELTDLFAAHLEGYSYDRYSDAVKEVVYAPGANKVRIGDEWVLAKTVIICTGAKYKKLGLPNEERLIGRGISYCALCDGNFFRGQEVGVVGGGNSALEEALYLSRLVKKLHLIHRRDDFRATKCVQDKVCTMPDINIIRSSVVTAIHGEENLTGVTVKNLKTGEERLLTLDGLFIFVGYEPIKDFYPEGLTTDASGFIVTDTEMATCLPGVFAAGDCRSKNCRQVTTAVGDGATAANSAFHYLEKH</sequence>
<gene>
    <name evidence="10" type="primary">trxB-2</name>
    <name evidence="10" type="ORF">DSM19430T_01540</name>
</gene>
<dbReference type="InterPro" id="IPR005982">
    <property type="entry name" value="Thioredox_Rdtase"/>
</dbReference>
<dbReference type="GO" id="GO:0005737">
    <property type="term" value="C:cytoplasm"/>
    <property type="evidence" value="ECO:0007669"/>
    <property type="project" value="InterPro"/>
</dbReference>
<evidence type="ECO:0000256" key="8">
    <source>
        <dbReference type="RuleBase" id="RU003881"/>
    </source>
</evidence>
<keyword evidence="4 7" id="KW-0560">Oxidoreductase</keyword>
<evidence type="ECO:0000313" key="11">
    <source>
        <dbReference type="Proteomes" id="UP000503820"/>
    </source>
</evidence>
<evidence type="ECO:0000256" key="2">
    <source>
        <dbReference type="ARBA" id="ARBA00022630"/>
    </source>
</evidence>
<dbReference type="PRINTS" id="PR00469">
    <property type="entry name" value="PNDRDTASEII"/>
</dbReference>
<comment type="catalytic activity">
    <reaction evidence="7">
        <text>[thioredoxin]-dithiol + NADP(+) = [thioredoxin]-disulfide + NADPH + H(+)</text>
        <dbReference type="Rhea" id="RHEA:20345"/>
        <dbReference type="Rhea" id="RHEA-COMP:10698"/>
        <dbReference type="Rhea" id="RHEA-COMP:10700"/>
        <dbReference type="ChEBI" id="CHEBI:15378"/>
        <dbReference type="ChEBI" id="CHEBI:29950"/>
        <dbReference type="ChEBI" id="CHEBI:50058"/>
        <dbReference type="ChEBI" id="CHEBI:57783"/>
        <dbReference type="ChEBI" id="CHEBI:58349"/>
        <dbReference type="EC" id="1.8.1.9"/>
    </reaction>
</comment>
<comment type="caution">
    <text evidence="10">The sequence shown here is derived from an EMBL/GenBank/DDBJ whole genome shotgun (WGS) entry which is preliminary data.</text>
</comment>
<dbReference type="Pfam" id="PF07992">
    <property type="entry name" value="Pyr_redox_2"/>
    <property type="match status" value="1"/>
</dbReference>
<dbReference type="InterPro" id="IPR008255">
    <property type="entry name" value="Pyr_nucl-diS_OxRdtase_2_AS"/>
</dbReference>
<dbReference type="InterPro" id="IPR023753">
    <property type="entry name" value="FAD/NAD-binding_dom"/>
</dbReference>
<comment type="similarity">
    <text evidence="1 7">Belongs to the class-II pyridine nucleotide-disulfide oxidoreductase family.</text>
</comment>
<dbReference type="AlphaFoldDB" id="A0A7J0BPA3"/>
<comment type="subunit">
    <text evidence="7">Homodimer.</text>
</comment>
<dbReference type="GO" id="GO:0004791">
    <property type="term" value="F:thioredoxin-disulfide reductase (NADPH) activity"/>
    <property type="evidence" value="ECO:0007669"/>
    <property type="project" value="UniProtKB-UniRule"/>
</dbReference>
<name>A0A7J0BPA3_9BACT</name>
<evidence type="ECO:0000256" key="1">
    <source>
        <dbReference type="ARBA" id="ARBA00009333"/>
    </source>
</evidence>
<evidence type="ECO:0000313" key="10">
    <source>
        <dbReference type="EMBL" id="GFM35470.1"/>
    </source>
</evidence>
<dbReference type="PANTHER" id="PTHR48105">
    <property type="entry name" value="THIOREDOXIN REDUCTASE 1-RELATED-RELATED"/>
    <property type="match status" value="1"/>
</dbReference>
<evidence type="ECO:0000259" key="9">
    <source>
        <dbReference type="Pfam" id="PF07992"/>
    </source>
</evidence>
<keyword evidence="11" id="KW-1185">Reference proteome</keyword>
<keyword evidence="8" id="KW-0521">NADP</keyword>
<dbReference type="InterPro" id="IPR050097">
    <property type="entry name" value="Ferredoxin-NADP_redctase_2"/>
</dbReference>
<dbReference type="InterPro" id="IPR036188">
    <property type="entry name" value="FAD/NAD-bd_sf"/>
</dbReference>
<dbReference type="GO" id="GO:0019430">
    <property type="term" value="P:removal of superoxide radicals"/>
    <property type="evidence" value="ECO:0007669"/>
    <property type="project" value="UniProtKB-UniRule"/>
</dbReference>
<evidence type="ECO:0000256" key="7">
    <source>
        <dbReference type="RuleBase" id="RU003880"/>
    </source>
</evidence>
<dbReference type="EMBL" id="BLVP01000001">
    <property type="protein sequence ID" value="GFM35470.1"/>
    <property type="molecule type" value="Genomic_DNA"/>
</dbReference>
<organism evidence="10 11">
    <name type="scientific">Desulfovibrio psychrotolerans</name>
    <dbReference type="NCBI Taxonomy" id="415242"/>
    <lineage>
        <taxon>Bacteria</taxon>
        <taxon>Pseudomonadati</taxon>
        <taxon>Thermodesulfobacteriota</taxon>
        <taxon>Desulfovibrionia</taxon>
        <taxon>Desulfovibrionales</taxon>
        <taxon>Desulfovibrionaceae</taxon>
        <taxon>Desulfovibrio</taxon>
    </lineage>
</organism>
<dbReference type="RefSeq" id="WP_174408191.1">
    <property type="nucleotide sequence ID" value="NZ_BLVP01000001.1"/>
</dbReference>
<feature type="domain" description="FAD/NAD(P)-binding" evidence="9">
    <location>
        <begin position="5"/>
        <end position="291"/>
    </location>
</feature>
<keyword evidence="2 7" id="KW-0285">Flavoprotein</keyword>
<dbReference type="PROSITE" id="PS00573">
    <property type="entry name" value="PYRIDINE_REDOX_2"/>
    <property type="match status" value="1"/>
</dbReference>
<comment type="cofactor">
    <cofactor evidence="8">
        <name>FAD</name>
        <dbReference type="ChEBI" id="CHEBI:57692"/>
    </cofactor>
    <text evidence="8">Binds 1 FAD per subunit.</text>
</comment>
<keyword evidence="6 7" id="KW-0676">Redox-active center</keyword>
<dbReference type="SUPFAM" id="SSF51905">
    <property type="entry name" value="FAD/NAD(P)-binding domain"/>
    <property type="match status" value="1"/>
</dbReference>
<dbReference type="EC" id="1.8.1.9" evidence="7"/>
<dbReference type="Gene3D" id="3.50.50.60">
    <property type="entry name" value="FAD/NAD(P)-binding domain"/>
    <property type="match status" value="2"/>
</dbReference>
<keyword evidence="5" id="KW-1015">Disulfide bond</keyword>
<dbReference type="NCBIfam" id="TIGR01292">
    <property type="entry name" value="TRX_reduct"/>
    <property type="match status" value="1"/>
</dbReference>
<reference evidence="10 11" key="1">
    <citation type="submission" date="2020-05" db="EMBL/GenBank/DDBJ databases">
        <title>Draft genome sequence of Desulfovibrio psychrotolerans JS1T.</title>
        <authorList>
            <person name="Ueno A."/>
            <person name="Tamazawa S."/>
            <person name="Tamamura S."/>
            <person name="Murakami T."/>
            <person name="Kiyama T."/>
            <person name="Inomata H."/>
            <person name="Amano Y."/>
            <person name="Miyakawa K."/>
            <person name="Tamaki H."/>
            <person name="Naganuma T."/>
            <person name="Kaneko K."/>
        </authorList>
    </citation>
    <scope>NUCLEOTIDE SEQUENCE [LARGE SCALE GENOMIC DNA]</scope>
    <source>
        <strain evidence="10 11">JS1</strain>
    </source>
</reference>
<keyword evidence="3 7" id="KW-0274">FAD</keyword>
<proteinExistence type="inferred from homology"/>
<evidence type="ECO:0000256" key="4">
    <source>
        <dbReference type="ARBA" id="ARBA00023002"/>
    </source>
</evidence>
<evidence type="ECO:0000256" key="3">
    <source>
        <dbReference type="ARBA" id="ARBA00022827"/>
    </source>
</evidence>